<evidence type="ECO:0000313" key="3">
    <source>
        <dbReference type="Proteomes" id="UP000246722"/>
    </source>
</evidence>
<dbReference type="OrthoDB" id="5125638at2"/>
<keyword evidence="1" id="KW-1133">Transmembrane helix</keyword>
<feature type="transmembrane region" description="Helical" evidence="1">
    <location>
        <begin position="101"/>
        <end position="125"/>
    </location>
</feature>
<name>A0A317ZYR3_9MICO</name>
<protein>
    <submittedName>
        <fullName evidence="2">Sortase</fullName>
    </submittedName>
</protein>
<sequence>MVSLLSEIFSFVGLLVGIPLYIAGLSVRGFGGRWIQTDGVIAQTAQGPVIRWFDSEGDVHEAHADTHESVDLQPGDDITVWFLGRAPARCRTHSPDHDGKALRLTGLILTGVGVGSAILGVVLLFF</sequence>
<reference evidence="2 3" key="1">
    <citation type="submission" date="2018-05" db="EMBL/GenBank/DDBJ databases">
        <title>Genetic diversity of glacier-inhabiting Cryobacterium bacteria in China and description of Cryobacterium mengkeensis sp. nov. and Arthrobacter glacialis sp. nov.</title>
        <authorList>
            <person name="Liu Q."/>
            <person name="Xin Y.-H."/>
        </authorList>
    </citation>
    <scope>NUCLEOTIDE SEQUENCE [LARGE SCALE GENOMIC DNA]</scope>
    <source>
        <strain evidence="2 3">SK-1</strain>
    </source>
</reference>
<comment type="caution">
    <text evidence="2">The sequence shown here is derived from an EMBL/GenBank/DDBJ whole genome shotgun (WGS) entry which is preliminary data.</text>
</comment>
<accession>A0A317ZYR3</accession>
<proteinExistence type="predicted"/>
<gene>
    <name evidence="2" type="ORF">CTB96_07645</name>
</gene>
<dbReference type="EMBL" id="QHLY01000008">
    <property type="protein sequence ID" value="PXA70396.1"/>
    <property type="molecule type" value="Genomic_DNA"/>
</dbReference>
<evidence type="ECO:0000313" key="2">
    <source>
        <dbReference type="EMBL" id="PXA70396.1"/>
    </source>
</evidence>
<evidence type="ECO:0000256" key="1">
    <source>
        <dbReference type="SAM" id="Phobius"/>
    </source>
</evidence>
<keyword evidence="3" id="KW-1185">Reference proteome</keyword>
<organism evidence="2 3">
    <name type="scientific">Cryobacterium arcticum</name>
    <dbReference type="NCBI Taxonomy" id="670052"/>
    <lineage>
        <taxon>Bacteria</taxon>
        <taxon>Bacillati</taxon>
        <taxon>Actinomycetota</taxon>
        <taxon>Actinomycetes</taxon>
        <taxon>Micrococcales</taxon>
        <taxon>Microbacteriaceae</taxon>
        <taxon>Cryobacterium</taxon>
    </lineage>
</organism>
<feature type="transmembrane region" description="Helical" evidence="1">
    <location>
        <begin position="6"/>
        <end position="27"/>
    </location>
</feature>
<dbReference type="Proteomes" id="UP000246722">
    <property type="component" value="Unassembled WGS sequence"/>
</dbReference>
<keyword evidence="1" id="KW-0812">Transmembrane</keyword>
<keyword evidence="1" id="KW-0472">Membrane</keyword>
<dbReference type="AlphaFoldDB" id="A0A317ZYR3"/>